<reference evidence="1" key="1">
    <citation type="journal article" date="2019" name="PLoS Negl. Trop. Dis.">
        <title>Revisiting the worldwide diversity of Leptospira species in the environment.</title>
        <authorList>
            <person name="Vincent A.T."/>
            <person name="Schiettekatte O."/>
            <person name="Bourhy P."/>
            <person name="Veyrier F.J."/>
            <person name="Picardeau M."/>
        </authorList>
    </citation>
    <scope>NUCLEOTIDE SEQUENCE [LARGE SCALE GENOMIC DNA]</scope>
    <source>
        <strain evidence="1">201702692</strain>
    </source>
</reference>
<protein>
    <recommendedName>
        <fullName evidence="3">DUF5018 domain-containing protein</fullName>
    </recommendedName>
</protein>
<sequence>MLVKWAILDVSPTCGKIYLPTIPKEILEYSIPSLGVKGIVSDGQIVITSETIVSISSYIANFKTNGVSVTVNEIEQISGITSNSYTAPLKYVVTGFDGSKKEYTVQMVAPRILGSGSLRLWFKADQLTLNDGDPIANWADVSGYGNHISQATLTQRPVFRVNQVNAYPIAEFRSSSTTQMVISSGATGLYVTNSGSVFFVMRLVNTISGGITLLNIHGGQGREISIDHPISTYVVCRNGLSCSNISALPIPKNDFLAIGSVQVLMASAREYWNGNLKGQVPISYDYSGGGSPNTIYLGNGNLDADIAEVLYFNTDLTEADVQKLFFYLNTKYGLLPL</sequence>
<evidence type="ECO:0000313" key="1">
    <source>
        <dbReference type="EMBL" id="TGL44950.1"/>
    </source>
</evidence>
<accession>A0A4R9JJS3</accession>
<comment type="caution">
    <text evidence="1">The sequence shown here is derived from an EMBL/GenBank/DDBJ whole genome shotgun (WGS) entry which is preliminary data.</text>
</comment>
<proteinExistence type="predicted"/>
<dbReference type="Gene3D" id="2.60.120.200">
    <property type="match status" value="1"/>
</dbReference>
<dbReference type="EMBL" id="RQGA01000003">
    <property type="protein sequence ID" value="TGL44950.1"/>
    <property type="molecule type" value="Genomic_DNA"/>
</dbReference>
<dbReference type="AlphaFoldDB" id="A0A4R9JJS3"/>
<dbReference type="Proteomes" id="UP000298125">
    <property type="component" value="Unassembled WGS sequence"/>
</dbReference>
<name>A0A4R9JJS3_9LEPT</name>
<dbReference type="Gene3D" id="2.60.40.2340">
    <property type="match status" value="1"/>
</dbReference>
<gene>
    <name evidence="1" type="ORF">EHQ49_05690</name>
</gene>
<evidence type="ECO:0000313" key="2">
    <source>
        <dbReference type="Proteomes" id="UP000298125"/>
    </source>
</evidence>
<organism evidence="1 2">
    <name type="scientific">Leptospira perdikensis</name>
    <dbReference type="NCBI Taxonomy" id="2484948"/>
    <lineage>
        <taxon>Bacteria</taxon>
        <taxon>Pseudomonadati</taxon>
        <taxon>Spirochaetota</taxon>
        <taxon>Spirochaetia</taxon>
        <taxon>Leptospirales</taxon>
        <taxon>Leptospiraceae</taxon>
        <taxon>Leptospira</taxon>
    </lineage>
</organism>
<evidence type="ECO:0008006" key="3">
    <source>
        <dbReference type="Google" id="ProtNLM"/>
    </source>
</evidence>
<dbReference type="OrthoDB" id="320942at2"/>
<keyword evidence="2" id="KW-1185">Reference proteome</keyword>